<dbReference type="InterPro" id="IPR003593">
    <property type="entry name" value="AAA+_ATPase"/>
</dbReference>
<dbReference type="SMART" id="SM00382">
    <property type="entry name" value="AAA"/>
    <property type="match status" value="1"/>
</dbReference>
<dbReference type="GO" id="GO:0016887">
    <property type="term" value="F:ATP hydrolysis activity"/>
    <property type="evidence" value="ECO:0007669"/>
    <property type="project" value="InterPro"/>
</dbReference>
<dbReference type="InParanoid" id="E3MAA5"/>
<dbReference type="Gene3D" id="1.20.1560.10">
    <property type="entry name" value="ABC transporter type 1, transmembrane domain"/>
    <property type="match status" value="1"/>
</dbReference>
<feature type="domain" description="ABC transmembrane type-1" evidence="11">
    <location>
        <begin position="38"/>
        <end position="217"/>
    </location>
</feature>
<evidence type="ECO:0000259" key="10">
    <source>
        <dbReference type="PROSITE" id="PS50893"/>
    </source>
</evidence>
<proteinExistence type="predicted"/>
<dbReference type="PROSITE" id="PS00211">
    <property type="entry name" value="ABC_TRANSPORTER_1"/>
    <property type="match status" value="1"/>
</dbReference>
<evidence type="ECO:0000313" key="13">
    <source>
        <dbReference type="Proteomes" id="UP000008281"/>
    </source>
</evidence>
<dbReference type="PROSITE" id="PS50929">
    <property type="entry name" value="ABC_TM1F"/>
    <property type="match status" value="1"/>
</dbReference>
<evidence type="ECO:0000313" key="12">
    <source>
        <dbReference type="EMBL" id="EFO96883.1"/>
    </source>
</evidence>
<organism evidence="13">
    <name type="scientific">Caenorhabditis remanei</name>
    <name type="common">Caenorhabditis vulgaris</name>
    <dbReference type="NCBI Taxonomy" id="31234"/>
    <lineage>
        <taxon>Eukaryota</taxon>
        <taxon>Metazoa</taxon>
        <taxon>Ecdysozoa</taxon>
        <taxon>Nematoda</taxon>
        <taxon>Chromadorea</taxon>
        <taxon>Rhabditida</taxon>
        <taxon>Rhabditina</taxon>
        <taxon>Rhabditomorpha</taxon>
        <taxon>Rhabditoidea</taxon>
        <taxon>Rhabditidae</taxon>
        <taxon>Peloderinae</taxon>
        <taxon>Caenorhabditis</taxon>
    </lineage>
</organism>
<dbReference type="PANTHER" id="PTHR24223">
    <property type="entry name" value="ATP-BINDING CASSETTE SUB-FAMILY C"/>
    <property type="match status" value="1"/>
</dbReference>
<dbReference type="InterPro" id="IPR027417">
    <property type="entry name" value="P-loop_NTPase"/>
</dbReference>
<dbReference type="GO" id="GO:0005774">
    <property type="term" value="C:vacuolar membrane"/>
    <property type="evidence" value="ECO:0007669"/>
    <property type="project" value="UniProtKB-SubCell"/>
</dbReference>
<evidence type="ECO:0000256" key="7">
    <source>
        <dbReference type="ARBA" id="ARBA00022989"/>
    </source>
</evidence>
<dbReference type="SUPFAM" id="SSF52540">
    <property type="entry name" value="P-loop containing nucleoside triphosphate hydrolases"/>
    <property type="match status" value="1"/>
</dbReference>
<evidence type="ECO:0000256" key="6">
    <source>
        <dbReference type="ARBA" id="ARBA00022840"/>
    </source>
</evidence>
<sequence>MVMTIFNVLSTVVVIIWATPWAGIAFFVLGLVYFVVLDVDVIDSRLPACIMTFVGAIVQGVTIFAVPAYATPASLLLIVPVLYGYVRLLRFYVSTSRQLKRLESASRSPIYSHFQESIQGASSIRAYGVVDKFIRESQHRVDENLATYYPSIVANRWLAVRLEMVGNLIVLSAAGAAVYFRDSPGLSAGLVGLSVSYALNITQTLNWAVRMTSELETNIVAVERINEYTITPTEGNNSNSLAPSSWPQRGEISIKNFSVRYRPGLDLVLQGVTAHVEPSEKVGIVGRTGAGKSSLTLALFRIIEADGGCIEIDGTNIADLKLEVFLSFCPTMLNFFSATPLSSYNCSTRPCSIFWNNENELGSFRCDDQIWEALGNAHLESFVKSLQEGLHHNISEGGENLSVGQRQLICLARALLRKTKVLVLDEAAAAVDVETDSLLQKTIREQFKECTVLTIAHRLNTVMDSDRLLVLDKGRVAEFDTPKKLLSNPDGIFYSMAKDANVV</sequence>
<dbReference type="eggNOG" id="KOG0054">
    <property type="taxonomic scope" value="Eukaryota"/>
</dbReference>
<evidence type="ECO:0000256" key="5">
    <source>
        <dbReference type="ARBA" id="ARBA00022741"/>
    </source>
</evidence>
<accession>E3MAA5</accession>
<dbReference type="InterPro" id="IPR011527">
    <property type="entry name" value="ABC1_TM_dom"/>
</dbReference>
<dbReference type="GO" id="GO:0140359">
    <property type="term" value="F:ABC-type transporter activity"/>
    <property type="evidence" value="ECO:0007669"/>
    <property type="project" value="InterPro"/>
</dbReference>
<dbReference type="EMBL" id="DS268431">
    <property type="protein sequence ID" value="EFO96883.1"/>
    <property type="molecule type" value="Genomic_DNA"/>
</dbReference>
<evidence type="ECO:0000256" key="1">
    <source>
        <dbReference type="ARBA" id="ARBA00004128"/>
    </source>
</evidence>
<keyword evidence="4" id="KW-0677">Repeat</keyword>
<dbReference type="GO" id="GO:0005524">
    <property type="term" value="F:ATP binding"/>
    <property type="evidence" value="ECO:0007669"/>
    <property type="project" value="UniProtKB-KW"/>
</dbReference>
<keyword evidence="13" id="KW-1185">Reference proteome</keyword>
<dbReference type="OrthoDB" id="6500128at2759"/>
<dbReference type="InterPro" id="IPR050173">
    <property type="entry name" value="ABC_transporter_C-like"/>
</dbReference>
<keyword evidence="3 9" id="KW-0812">Transmembrane</keyword>
<dbReference type="CDD" id="cd03244">
    <property type="entry name" value="ABCC_MRP_domain2"/>
    <property type="match status" value="1"/>
</dbReference>
<dbReference type="Gene3D" id="3.40.50.300">
    <property type="entry name" value="P-loop containing nucleotide triphosphate hydrolases"/>
    <property type="match status" value="1"/>
</dbReference>
<feature type="domain" description="ABC transporter" evidence="10">
    <location>
        <begin position="254"/>
        <end position="498"/>
    </location>
</feature>
<evidence type="ECO:0000256" key="4">
    <source>
        <dbReference type="ARBA" id="ARBA00022737"/>
    </source>
</evidence>
<keyword evidence="8 9" id="KW-0472">Membrane</keyword>
<dbReference type="Pfam" id="PF00005">
    <property type="entry name" value="ABC_tran"/>
    <property type="match status" value="1"/>
</dbReference>
<keyword evidence="7 9" id="KW-1133">Transmembrane helix</keyword>
<dbReference type="PROSITE" id="PS50893">
    <property type="entry name" value="ABC_TRANSPORTER_2"/>
    <property type="match status" value="1"/>
</dbReference>
<dbReference type="FunFam" id="3.40.50.300:FF:000163">
    <property type="entry name" value="Multidrug resistance-associated protein member 4"/>
    <property type="match status" value="1"/>
</dbReference>
<name>E3MAA5_CAERE</name>
<dbReference type="InterPro" id="IPR036640">
    <property type="entry name" value="ABC1_TM_sf"/>
</dbReference>
<evidence type="ECO:0000256" key="8">
    <source>
        <dbReference type="ARBA" id="ARBA00023136"/>
    </source>
</evidence>
<feature type="transmembrane region" description="Helical" evidence="9">
    <location>
        <begin position="158"/>
        <end position="180"/>
    </location>
</feature>
<comment type="subcellular location">
    <subcellularLocation>
        <location evidence="1">Vacuole membrane</location>
        <topology evidence="1">Multi-pass membrane protein</topology>
    </subcellularLocation>
</comment>
<dbReference type="InterPro" id="IPR017871">
    <property type="entry name" value="ABC_transporter-like_CS"/>
</dbReference>
<keyword evidence="5" id="KW-0547">Nucleotide-binding</keyword>
<feature type="transmembrane region" description="Helical" evidence="9">
    <location>
        <begin position="48"/>
        <end position="69"/>
    </location>
</feature>
<keyword evidence="2" id="KW-0813">Transport</keyword>
<feature type="transmembrane region" description="Helical" evidence="9">
    <location>
        <begin position="12"/>
        <end position="36"/>
    </location>
</feature>
<dbReference type="STRING" id="31234.E3MAA5"/>
<dbReference type="OMA" id="IRARITM"/>
<feature type="transmembrane region" description="Helical" evidence="9">
    <location>
        <begin position="75"/>
        <end position="93"/>
    </location>
</feature>
<gene>
    <name evidence="12" type="ORF">CRE_17132</name>
</gene>
<dbReference type="CDD" id="cd18603">
    <property type="entry name" value="ABC_6TM_MRP1_2_3_6_D2_like"/>
    <property type="match status" value="1"/>
</dbReference>
<dbReference type="PANTHER" id="PTHR24223:SF443">
    <property type="entry name" value="MULTIDRUG-RESISTANCE LIKE PROTEIN 1, ISOFORM I"/>
    <property type="match status" value="1"/>
</dbReference>
<dbReference type="SUPFAM" id="SSF90123">
    <property type="entry name" value="ABC transporter transmembrane region"/>
    <property type="match status" value="1"/>
</dbReference>
<reference evidence="12" key="1">
    <citation type="submission" date="2007-07" db="EMBL/GenBank/DDBJ databases">
        <title>PCAP assembly of the Caenorhabditis remanei genome.</title>
        <authorList>
            <consortium name="The Caenorhabditis remanei Sequencing Consortium"/>
            <person name="Wilson R.K."/>
        </authorList>
    </citation>
    <scope>NUCLEOTIDE SEQUENCE [LARGE SCALE GENOMIC DNA]</scope>
    <source>
        <strain evidence="12">PB4641</strain>
    </source>
</reference>
<evidence type="ECO:0000259" key="11">
    <source>
        <dbReference type="PROSITE" id="PS50929"/>
    </source>
</evidence>
<evidence type="ECO:0000256" key="9">
    <source>
        <dbReference type="SAM" id="Phobius"/>
    </source>
</evidence>
<dbReference type="Pfam" id="PF00664">
    <property type="entry name" value="ABC_membrane"/>
    <property type="match status" value="1"/>
</dbReference>
<dbReference type="AlphaFoldDB" id="E3MAA5"/>
<evidence type="ECO:0000256" key="3">
    <source>
        <dbReference type="ARBA" id="ARBA00022692"/>
    </source>
</evidence>
<evidence type="ECO:0000256" key="2">
    <source>
        <dbReference type="ARBA" id="ARBA00022448"/>
    </source>
</evidence>
<dbReference type="InterPro" id="IPR003439">
    <property type="entry name" value="ABC_transporter-like_ATP-bd"/>
</dbReference>
<protein>
    <submittedName>
        <fullName evidence="12">Uncharacterized protein</fullName>
    </submittedName>
</protein>
<keyword evidence="6" id="KW-0067">ATP-binding</keyword>
<dbReference type="Proteomes" id="UP000008281">
    <property type="component" value="Unassembled WGS sequence"/>
</dbReference>
<dbReference type="HOGENOM" id="CLU_000604_84_3_1"/>